<evidence type="ECO:0000313" key="3">
    <source>
        <dbReference type="EMBL" id="CAI9728741.1"/>
    </source>
</evidence>
<reference evidence="3" key="1">
    <citation type="submission" date="2023-08" db="EMBL/GenBank/DDBJ databases">
        <authorList>
            <person name="Alioto T."/>
            <person name="Alioto T."/>
            <person name="Gomez Garrido J."/>
        </authorList>
    </citation>
    <scope>NUCLEOTIDE SEQUENCE</scope>
</reference>
<dbReference type="AlphaFoldDB" id="A0AA36B7W1"/>
<dbReference type="Proteomes" id="UP001162480">
    <property type="component" value="Chromosome 10"/>
</dbReference>
<keyword evidence="2" id="KW-0472">Membrane</keyword>
<evidence type="ECO:0000256" key="2">
    <source>
        <dbReference type="SAM" id="Phobius"/>
    </source>
</evidence>
<organism evidence="3 4">
    <name type="scientific">Octopus vulgaris</name>
    <name type="common">Common octopus</name>
    <dbReference type="NCBI Taxonomy" id="6645"/>
    <lineage>
        <taxon>Eukaryota</taxon>
        <taxon>Metazoa</taxon>
        <taxon>Spiralia</taxon>
        <taxon>Lophotrochozoa</taxon>
        <taxon>Mollusca</taxon>
        <taxon>Cephalopoda</taxon>
        <taxon>Coleoidea</taxon>
        <taxon>Octopodiformes</taxon>
        <taxon>Octopoda</taxon>
        <taxon>Incirrata</taxon>
        <taxon>Octopodidae</taxon>
        <taxon>Octopus</taxon>
    </lineage>
</organism>
<proteinExistence type="predicted"/>
<evidence type="ECO:0000313" key="4">
    <source>
        <dbReference type="Proteomes" id="UP001162480"/>
    </source>
</evidence>
<keyword evidence="2" id="KW-1133">Transmembrane helix</keyword>
<feature type="region of interest" description="Disordered" evidence="1">
    <location>
        <begin position="392"/>
        <end position="433"/>
    </location>
</feature>
<gene>
    <name evidence="3" type="ORF">OCTVUL_1B013917</name>
</gene>
<sequence length="475" mass="53276">MVIENKDLEEAYGVLCEAPCPGAKMTLSNWTHWTFEVQRNNAYGKYEFYIRLDPYVKQKVVFQPNSTTANKSFLLPTEMNTLSEIKLLTRGKFQLGTDIKVKNMDTSEIYSCIYLLDQLSQVPYHECKSINDSMWRVELTSRSRLIRDRVVLTVLLVVHGSGIHSLHQLRLKKLAYIPTFAEFALIGNLRMNEVLVYFNYPHEAFDIFQIVITNALTGKVYGCGNIFKPAASKYSCKLLGRKIWQLIILSSEELEQAFFVEIIQGTLSSFSKGLVWQNLCEHGYGCVDHFYLETYEDNEITGLKLHFLDKPIRINAIRLKNDYAEYEFKIKEESKDKNERLIEFNPLRKVKSQPNVTQLILKIVVGLFSLFTVLLFIIVIIVSIRYQMLKNNSSQGHTSTPQGSRKGSQSHTSTPQDSRKGSQSNTPTPQASSKTAAAVVVNCAVAGAVGVGEGGGGGSIGNTIAVATAVRGVIS</sequence>
<dbReference type="EMBL" id="OX597823">
    <property type="protein sequence ID" value="CAI9728741.1"/>
    <property type="molecule type" value="Genomic_DNA"/>
</dbReference>
<evidence type="ECO:0000256" key="1">
    <source>
        <dbReference type="SAM" id="MobiDB-lite"/>
    </source>
</evidence>
<feature type="transmembrane region" description="Helical" evidence="2">
    <location>
        <begin position="359"/>
        <end position="384"/>
    </location>
</feature>
<protein>
    <submittedName>
        <fullName evidence="3">Uncharacterized protein</fullName>
    </submittedName>
</protein>
<name>A0AA36B7W1_OCTVU</name>
<accession>A0AA36B7W1</accession>
<keyword evidence="2" id="KW-0812">Transmembrane</keyword>
<keyword evidence="4" id="KW-1185">Reference proteome</keyword>